<dbReference type="EMBL" id="AUZZ01005215">
    <property type="protein sequence ID" value="EQD50468.1"/>
    <property type="molecule type" value="Genomic_DNA"/>
</dbReference>
<reference evidence="3" key="2">
    <citation type="journal article" date="2014" name="ISME J.">
        <title>Microbial stratification in low pH oxic and suboxic macroscopic growths along an acid mine drainage.</title>
        <authorList>
            <person name="Mendez-Garcia C."/>
            <person name="Mesa V."/>
            <person name="Sprenger R.R."/>
            <person name="Richter M."/>
            <person name="Diez M.S."/>
            <person name="Solano J."/>
            <person name="Bargiela R."/>
            <person name="Golyshina O.V."/>
            <person name="Manteca A."/>
            <person name="Ramos J.L."/>
            <person name="Gallego J.R."/>
            <person name="Llorente I."/>
            <person name="Martins Dos Santos V.A."/>
            <person name="Jensen O.N."/>
            <person name="Pelaez A.I."/>
            <person name="Sanchez J."/>
            <person name="Ferrer M."/>
        </authorList>
    </citation>
    <scope>NUCLEOTIDE SEQUENCE</scope>
</reference>
<evidence type="ECO:0000313" key="3">
    <source>
        <dbReference type="EMBL" id="EQD50468.1"/>
    </source>
</evidence>
<protein>
    <submittedName>
        <fullName evidence="3">Bacterio-opsin activator, HTH domain protein</fullName>
    </submittedName>
</protein>
<name>T1A0L9_9ZZZZ</name>
<feature type="domain" description="HTH bat-type" evidence="2">
    <location>
        <begin position="121"/>
        <end position="172"/>
    </location>
</feature>
<dbReference type="PANTHER" id="PTHR34236:SF1">
    <property type="entry name" value="DIMETHYL SULFOXIDE REDUCTASE TRANSCRIPTIONAL ACTIVATOR"/>
    <property type="match status" value="1"/>
</dbReference>
<dbReference type="Pfam" id="PF04967">
    <property type="entry name" value="HTH_10"/>
    <property type="match status" value="1"/>
</dbReference>
<dbReference type="PANTHER" id="PTHR34236">
    <property type="entry name" value="DIMETHYL SULFOXIDE REDUCTASE TRANSCRIPTIONAL ACTIVATOR"/>
    <property type="match status" value="1"/>
</dbReference>
<accession>T1A0L9</accession>
<feature type="non-terminal residue" evidence="3">
    <location>
        <position position="1"/>
    </location>
</feature>
<feature type="compositionally biased region" description="Low complexity" evidence="1">
    <location>
        <begin position="194"/>
        <end position="206"/>
    </location>
</feature>
<reference evidence="3" key="1">
    <citation type="submission" date="2013-08" db="EMBL/GenBank/DDBJ databases">
        <authorList>
            <person name="Mendez C."/>
            <person name="Richter M."/>
            <person name="Ferrer M."/>
            <person name="Sanchez J."/>
        </authorList>
    </citation>
    <scope>NUCLEOTIDE SEQUENCE</scope>
</reference>
<organism evidence="3">
    <name type="scientific">mine drainage metagenome</name>
    <dbReference type="NCBI Taxonomy" id="410659"/>
    <lineage>
        <taxon>unclassified sequences</taxon>
        <taxon>metagenomes</taxon>
        <taxon>ecological metagenomes</taxon>
    </lineage>
</organism>
<comment type="caution">
    <text evidence="3">The sequence shown here is derived from an EMBL/GenBank/DDBJ whole genome shotgun (WGS) entry which is preliminary data.</text>
</comment>
<feature type="region of interest" description="Disordered" evidence="1">
    <location>
        <begin position="182"/>
        <end position="214"/>
    </location>
</feature>
<feature type="region of interest" description="Disordered" evidence="1">
    <location>
        <begin position="1"/>
        <end position="22"/>
    </location>
</feature>
<evidence type="ECO:0000259" key="2">
    <source>
        <dbReference type="Pfam" id="PF04967"/>
    </source>
</evidence>
<proteinExistence type="predicted"/>
<dbReference type="InterPro" id="IPR007050">
    <property type="entry name" value="HTH_bacterioopsin"/>
</dbReference>
<sequence length="214" mass="22841">RADRGRPGAARHGLPSDGGEAIYTDPERPAALVRFPTCACCASGQVIPSIERMGDLYLPPSGYSSEGESYQFLAPGPRTGSALRDRLPGAVTVIRAGTKPLTSLAFEDGFLVPVGALSRGLTDRQRDAILAGIRQGYYRIPRRIRTEELARSFGISRPAYEALLRKAENRLVAALFPYLAAQGSGPDPVPGVLPAPGRGPSRQGPRPAEPKRPD</sequence>
<dbReference type="AlphaFoldDB" id="T1A0L9"/>
<evidence type="ECO:0000256" key="1">
    <source>
        <dbReference type="SAM" id="MobiDB-lite"/>
    </source>
</evidence>
<gene>
    <name evidence="3" type="ORF">B2A_07296</name>
</gene>